<evidence type="ECO:0008006" key="3">
    <source>
        <dbReference type="Google" id="ProtNLM"/>
    </source>
</evidence>
<accession>A0ABR0N4S3</accession>
<proteinExistence type="predicted"/>
<protein>
    <recommendedName>
        <fullName evidence="3">Reverse transcriptase domain-containing protein</fullName>
    </recommendedName>
</protein>
<dbReference type="Proteomes" id="UP001358586">
    <property type="component" value="Chromosome 11"/>
</dbReference>
<name>A0ABR0N4S3_GOSAR</name>
<reference evidence="1 2" key="1">
    <citation type="submission" date="2023-03" db="EMBL/GenBank/DDBJ databases">
        <title>WGS of Gossypium arboreum.</title>
        <authorList>
            <person name="Yu D."/>
        </authorList>
    </citation>
    <scope>NUCLEOTIDE SEQUENCE [LARGE SCALE GENOMIC DNA]</scope>
    <source>
        <tissue evidence="1">Leaf</tissue>
    </source>
</reference>
<gene>
    <name evidence="1" type="ORF">PVK06_039369</name>
</gene>
<dbReference type="EMBL" id="JARKNE010000011">
    <property type="protein sequence ID" value="KAK5784830.1"/>
    <property type="molecule type" value="Genomic_DNA"/>
</dbReference>
<evidence type="ECO:0000313" key="2">
    <source>
        <dbReference type="Proteomes" id="UP001358586"/>
    </source>
</evidence>
<organism evidence="1 2">
    <name type="scientific">Gossypium arboreum</name>
    <name type="common">Tree cotton</name>
    <name type="synonym">Gossypium nanking</name>
    <dbReference type="NCBI Taxonomy" id="29729"/>
    <lineage>
        <taxon>Eukaryota</taxon>
        <taxon>Viridiplantae</taxon>
        <taxon>Streptophyta</taxon>
        <taxon>Embryophyta</taxon>
        <taxon>Tracheophyta</taxon>
        <taxon>Spermatophyta</taxon>
        <taxon>Magnoliopsida</taxon>
        <taxon>eudicotyledons</taxon>
        <taxon>Gunneridae</taxon>
        <taxon>Pentapetalae</taxon>
        <taxon>rosids</taxon>
        <taxon>malvids</taxon>
        <taxon>Malvales</taxon>
        <taxon>Malvaceae</taxon>
        <taxon>Malvoideae</taxon>
        <taxon>Gossypium</taxon>
    </lineage>
</organism>
<dbReference type="InterPro" id="IPR052343">
    <property type="entry name" value="Retrotransposon-Effector_Assoc"/>
</dbReference>
<sequence length="99" mass="11030">MMVKFFNSGKLEKSINSSFIVLIPKNDNPQDISEFRPICLVSSLFKIVAKVLARRVRAVIGEVVSDSQCTFIRGRQIFYGILIANELIHSIRCKGGAGE</sequence>
<dbReference type="PANTHER" id="PTHR46890">
    <property type="entry name" value="NON-LTR RETROLELEMENT REVERSE TRANSCRIPTASE-LIKE PROTEIN-RELATED"/>
    <property type="match status" value="1"/>
</dbReference>
<comment type="caution">
    <text evidence="1">The sequence shown here is derived from an EMBL/GenBank/DDBJ whole genome shotgun (WGS) entry which is preliminary data.</text>
</comment>
<keyword evidence="2" id="KW-1185">Reference proteome</keyword>
<dbReference type="PANTHER" id="PTHR46890:SF48">
    <property type="entry name" value="RNA-DIRECTED DNA POLYMERASE"/>
    <property type="match status" value="1"/>
</dbReference>
<evidence type="ECO:0000313" key="1">
    <source>
        <dbReference type="EMBL" id="KAK5784830.1"/>
    </source>
</evidence>